<evidence type="ECO:0000256" key="4">
    <source>
        <dbReference type="ARBA" id="ARBA00022833"/>
    </source>
</evidence>
<sequence length="156" mass="17328">MRDTSSSVVSSDPSFSTTSSTGLKSQVSAETVDRIKHAIEHATHYLPSQGPISIFVHHNTLHSFEDLPFEEAVLAGGAMYDCQPYLSEGRYREALRRGRITLDELRDVLLDDLGDEADDLVASFGTLYTLRLSMLQMPPHEAPTPSCNGCWRNRIC</sequence>
<dbReference type="AlphaFoldDB" id="A0A5C6EE42"/>
<dbReference type="PANTHER" id="PTHR38344:SF1">
    <property type="entry name" value="INORGANIC CARBON TRANSPORTER SUBUNIT DABA-RELATED"/>
    <property type="match status" value="1"/>
</dbReference>
<name>A0A5C6EE42_9BACT</name>
<dbReference type="Pfam" id="PF10070">
    <property type="entry name" value="DabA"/>
    <property type="match status" value="1"/>
</dbReference>
<keyword evidence="4" id="KW-0862">Zinc</keyword>
<accession>A0A5C6EE42</accession>
<dbReference type="EMBL" id="SJPW01000008">
    <property type="protein sequence ID" value="TWU46267.1"/>
    <property type="molecule type" value="Genomic_DNA"/>
</dbReference>
<reference evidence="7 8" key="1">
    <citation type="submission" date="2019-02" db="EMBL/GenBank/DDBJ databases">
        <title>Deep-cultivation of Planctomycetes and their phenomic and genomic characterization uncovers novel biology.</title>
        <authorList>
            <person name="Wiegand S."/>
            <person name="Jogler M."/>
            <person name="Boedeker C."/>
            <person name="Pinto D."/>
            <person name="Vollmers J."/>
            <person name="Rivas-Marin E."/>
            <person name="Kohn T."/>
            <person name="Peeters S.H."/>
            <person name="Heuer A."/>
            <person name="Rast P."/>
            <person name="Oberbeckmann S."/>
            <person name="Bunk B."/>
            <person name="Jeske O."/>
            <person name="Meyerdierks A."/>
            <person name="Storesund J.E."/>
            <person name="Kallscheuer N."/>
            <person name="Luecker S."/>
            <person name="Lage O.M."/>
            <person name="Pohl T."/>
            <person name="Merkel B.J."/>
            <person name="Hornburger P."/>
            <person name="Mueller R.-W."/>
            <person name="Bruemmer F."/>
            <person name="Labrenz M."/>
            <person name="Spormann A.M."/>
            <person name="Op Den Camp H."/>
            <person name="Overmann J."/>
            <person name="Amann R."/>
            <person name="Jetten M.S.M."/>
            <person name="Mascher T."/>
            <person name="Medema M.H."/>
            <person name="Devos D.P."/>
            <person name="Kaster A.-K."/>
            <person name="Ovreas L."/>
            <person name="Rohde M."/>
            <person name="Galperin M.Y."/>
            <person name="Jogler C."/>
        </authorList>
    </citation>
    <scope>NUCLEOTIDE SEQUENCE [LARGE SCALE GENOMIC DNA]</scope>
    <source>
        <strain evidence="7 8">Poly51</strain>
    </source>
</reference>
<feature type="region of interest" description="Disordered" evidence="6">
    <location>
        <begin position="1"/>
        <end position="27"/>
    </location>
</feature>
<evidence type="ECO:0000256" key="5">
    <source>
        <dbReference type="ARBA" id="ARBA00023136"/>
    </source>
</evidence>
<evidence type="ECO:0000256" key="2">
    <source>
        <dbReference type="ARBA" id="ARBA00022475"/>
    </source>
</evidence>
<evidence type="ECO:0000256" key="6">
    <source>
        <dbReference type="SAM" id="MobiDB-lite"/>
    </source>
</evidence>
<keyword evidence="2" id="KW-1003">Cell membrane</keyword>
<organism evidence="7 8">
    <name type="scientific">Rubripirellula tenax</name>
    <dbReference type="NCBI Taxonomy" id="2528015"/>
    <lineage>
        <taxon>Bacteria</taxon>
        <taxon>Pseudomonadati</taxon>
        <taxon>Planctomycetota</taxon>
        <taxon>Planctomycetia</taxon>
        <taxon>Pirellulales</taxon>
        <taxon>Pirellulaceae</taxon>
        <taxon>Rubripirellula</taxon>
    </lineage>
</organism>
<keyword evidence="5" id="KW-0472">Membrane</keyword>
<evidence type="ECO:0000313" key="8">
    <source>
        <dbReference type="Proteomes" id="UP000318288"/>
    </source>
</evidence>
<gene>
    <name evidence="7" type="ORF">Poly51_56630</name>
</gene>
<keyword evidence="8" id="KW-1185">Reference proteome</keyword>
<protein>
    <submittedName>
        <fullName evidence="7">Uncharacterized protein</fullName>
    </submittedName>
</protein>
<dbReference type="RefSeq" id="WP_246114809.1">
    <property type="nucleotide sequence ID" value="NZ_SJPW01000008.1"/>
</dbReference>
<dbReference type="InterPro" id="IPR018752">
    <property type="entry name" value="DabA"/>
</dbReference>
<dbReference type="PANTHER" id="PTHR38344">
    <property type="entry name" value="UPF0753 PROTEIN AQ_863"/>
    <property type="match status" value="1"/>
</dbReference>
<feature type="compositionally biased region" description="Low complexity" evidence="6">
    <location>
        <begin position="1"/>
        <end position="21"/>
    </location>
</feature>
<evidence type="ECO:0000256" key="1">
    <source>
        <dbReference type="ARBA" id="ARBA00022448"/>
    </source>
</evidence>
<keyword evidence="3" id="KW-0479">Metal-binding</keyword>
<proteinExistence type="predicted"/>
<evidence type="ECO:0000256" key="3">
    <source>
        <dbReference type="ARBA" id="ARBA00022723"/>
    </source>
</evidence>
<dbReference type="Proteomes" id="UP000318288">
    <property type="component" value="Unassembled WGS sequence"/>
</dbReference>
<comment type="caution">
    <text evidence="7">The sequence shown here is derived from an EMBL/GenBank/DDBJ whole genome shotgun (WGS) entry which is preliminary data.</text>
</comment>
<dbReference type="GO" id="GO:0046872">
    <property type="term" value="F:metal ion binding"/>
    <property type="evidence" value="ECO:0007669"/>
    <property type="project" value="UniProtKB-KW"/>
</dbReference>
<evidence type="ECO:0000313" key="7">
    <source>
        <dbReference type="EMBL" id="TWU46267.1"/>
    </source>
</evidence>
<keyword evidence="1" id="KW-0813">Transport</keyword>